<sequence>MLIEEILPSTHLSERHRMAAAGEPERVIAAAAEVTWREVPLTRKLMRIGKDKLDTLVFDEMAAQLGFRELVRTEDELVLGTVLKLPAMSPVPYVSAEDSVLDAFKAFDKPGHLRLVFNFCHTGGALHTLTRGQATSGAGAALTRISWIFIRLGSGMTRKEWLRAAVQRHQRPAAERGPGSGAV</sequence>
<dbReference type="AlphaFoldDB" id="A0A4Z0HDZ4"/>
<dbReference type="Proteomes" id="UP000297948">
    <property type="component" value="Unassembled WGS sequence"/>
</dbReference>
<dbReference type="OrthoDB" id="5464833at2"/>
<keyword evidence="2" id="KW-1185">Reference proteome</keyword>
<accession>A0A4Z0HDZ4</accession>
<reference evidence="1 2" key="1">
    <citation type="submission" date="2019-03" db="EMBL/GenBank/DDBJ databases">
        <authorList>
            <person name="Gonzalez-Pimentel J.L."/>
        </authorList>
    </citation>
    <scope>NUCLEOTIDE SEQUENCE [LARGE SCALE GENOMIC DNA]</scope>
    <source>
        <strain evidence="1 2">JCM 31289</strain>
    </source>
</reference>
<name>A0A4Z0HDZ4_9ACTN</name>
<evidence type="ECO:0000313" key="2">
    <source>
        <dbReference type="Proteomes" id="UP000297948"/>
    </source>
</evidence>
<proteinExistence type="predicted"/>
<gene>
    <name evidence="1" type="ORF">E4099_00380</name>
</gene>
<protein>
    <submittedName>
        <fullName evidence="1">Uncharacterized protein</fullName>
    </submittedName>
</protein>
<organism evidence="1 2">
    <name type="scientific">Streptomyces palmae</name>
    <dbReference type="NCBI Taxonomy" id="1701085"/>
    <lineage>
        <taxon>Bacteria</taxon>
        <taxon>Bacillati</taxon>
        <taxon>Actinomycetota</taxon>
        <taxon>Actinomycetes</taxon>
        <taxon>Kitasatosporales</taxon>
        <taxon>Streptomycetaceae</taxon>
        <taxon>Streptomyces</taxon>
    </lineage>
</organism>
<dbReference type="RefSeq" id="WP_135336834.1">
    <property type="nucleotide sequence ID" value="NZ_JBHLTX010000035.1"/>
</dbReference>
<dbReference type="EMBL" id="SRID01000002">
    <property type="protein sequence ID" value="TGB19326.1"/>
    <property type="molecule type" value="Genomic_DNA"/>
</dbReference>
<comment type="caution">
    <text evidence="1">The sequence shown here is derived from an EMBL/GenBank/DDBJ whole genome shotgun (WGS) entry which is preliminary data.</text>
</comment>
<evidence type="ECO:0000313" key="1">
    <source>
        <dbReference type="EMBL" id="TGB19326.1"/>
    </source>
</evidence>